<organism evidence="2 3">
    <name type="scientific">Mucuna pruriens</name>
    <name type="common">Velvet bean</name>
    <name type="synonym">Dolichos pruriens</name>
    <dbReference type="NCBI Taxonomy" id="157652"/>
    <lineage>
        <taxon>Eukaryota</taxon>
        <taxon>Viridiplantae</taxon>
        <taxon>Streptophyta</taxon>
        <taxon>Embryophyta</taxon>
        <taxon>Tracheophyta</taxon>
        <taxon>Spermatophyta</taxon>
        <taxon>Magnoliopsida</taxon>
        <taxon>eudicotyledons</taxon>
        <taxon>Gunneridae</taxon>
        <taxon>Pentapetalae</taxon>
        <taxon>rosids</taxon>
        <taxon>fabids</taxon>
        <taxon>Fabales</taxon>
        <taxon>Fabaceae</taxon>
        <taxon>Papilionoideae</taxon>
        <taxon>50 kb inversion clade</taxon>
        <taxon>NPAAA clade</taxon>
        <taxon>indigoferoid/millettioid clade</taxon>
        <taxon>Phaseoleae</taxon>
        <taxon>Mucuna</taxon>
    </lineage>
</organism>
<evidence type="ECO:0008006" key="4">
    <source>
        <dbReference type="Google" id="ProtNLM"/>
    </source>
</evidence>
<comment type="caution">
    <text evidence="2">The sequence shown here is derived from an EMBL/GenBank/DDBJ whole genome shotgun (WGS) entry which is preliminary data.</text>
</comment>
<gene>
    <name evidence="2" type="ORF">CR513_17329</name>
</gene>
<feature type="compositionally biased region" description="Basic and acidic residues" evidence="1">
    <location>
        <begin position="191"/>
        <end position="202"/>
    </location>
</feature>
<feature type="region of interest" description="Disordered" evidence="1">
    <location>
        <begin position="118"/>
        <end position="168"/>
    </location>
</feature>
<keyword evidence="3" id="KW-1185">Reference proteome</keyword>
<reference evidence="2" key="1">
    <citation type="submission" date="2018-05" db="EMBL/GenBank/DDBJ databases">
        <title>Draft genome of Mucuna pruriens seed.</title>
        <authorList>
            <person name="Nnadi N.E."/>
            <person name="Vos R."/>
            <person name="Hasami M.H."/>
            <person name="Devisetty U.K."/>
            <person name="Aguiy J.C."/>
        </authorList>
    </citation>
    <scope>NUCLEOTIDE SEQUENCE [LARGE SCALE GENOMIC DNA]</scope>
    <source>
        <strain evidence="2">JCA_2017</strain>
    </source>
</reference>
<dbReference type="AlphaFoldDB" id="A0A371H9W2"/>
<proteinExistence type="predicted"/>
<dbReference type="Proteomes" id="UP000257109">
    <property type="component" value="Unassembled WGS sequence"/>
</dbReference>
<name>A0A371H9W2_MUCPR</name>
<evidence type="ECO:0000313" key="2">
    <source>
        <dbReference type="EMBL" id="RDX99597.1"/>
    </source>
</evidence>
<sequence length="299" mass="34174">MAGRTKINVHATTLLMEFGDNLVQFNIFEAMKHLIKDHSLFSINIIDELIEEYMQLGIGSVKKLNFDEIPNLIDCYNSVEDVSDSVKMPNIQDLFDFMDNIANLADLGAKFNSTKKKGTKIDSNNLEEAKTNSNIQEEVETDSNNLEEAKTDSNNLEEVETNSNYQEELETDSKIGFDSSKLDCKQTKVEFDSGRPIPHSDRVGQLSPTSTNKFSPLHSPPTKLKPLSDHLKYAYQDDHQHFPIITANILHQEQKEKLLHILRKHQNAIGWTLLDLPRINPFICMHKILLEEEARPIRQ</sequence>
<evidence type="ECO:0000256" key="1">
    <source>
        <dbReference type="SAM" id="MobiDB-lite"/>
    </source>
</evidence>
<feature type="region of interest" description="Disordered" evidence="1">
    <location>
        <begin position="191"/>
        <end position="221"/>
    </location>
</feature>
<feature type="non-terminal residue" evidence="2">
    <location>
        <position position="1"/>
    </location>
</feature>
<protein>
    <recommendedName>
        <fullName evidence="4">Reverse transcriptase domain-containing protein</fullName>
    </recommendedName>
</protein>
<evidence type="ECO:0000313" key="3">
    <source>
        <dbReference type="Proteomes" id="UP000257109"/>
    </source>
</evidence>
<dbReference type="EMBL" id="QJKJ01003192">
    <property type="protein sequence ID" value="RDX99597.1"/>
    <property type="molecule type" value="Genomic_DNA"/>
</dbReference>
<accession>A0A371H9W2</accession>
<feature type="compositionally biased region" description="Polar residues" evidence="1">
    <location>
        <begin position="121"/>
        <end position="154"/>
    </location>
</feature>